<keyword evidence="4 5" id="KW-0472">Membrane</keyword>
<feature type="transmembrane region" description="Helical" evidence="7">
    <location>
        <begin position="89"/>
        <end position="110"/>
    </location>
</feature>
<evidence type="ECO:0000259" key="8">
    <source>
        <dbReference type="PROSITE" id="PS50922"/>
    </source>
</evidence>
<evidence type="ECO:0000256" key="3">
    <source>
        <dbReference type="ARBA" id="ARBA00022989"/>
    </source>
</evidence>
<feature type="domain" description="TLC" evidence="8">
    <location>
        <begin position="84"/>
        <end position="304"/>
    </location>
</feature>
<evidence type="ECO:0000256" key="7">
    <source>
        <dbReference type="SAM" id="Phobius"/>
    </source>
</evidence>
<protein>
    <recommendedName>
        <fullName evidence="8">TLC domain-containing protein</fullName>
    </recommendedName>
</protein>
<dbReference type="InterPro" id="IPR006634">
    <property type="entry name" value="TLC-dom"/>
</dbReference>
<sequence>MSDTSRRNMALSASVPVKPHSSNEISPQIPRVIRRQAPLIVGGIAFTHLIYLILFYIYRDFSPLFGLPTPSEEFCNGQDNTKCGRPDLFAFQVVSGLSFLPMSFIGIYSWHISGRAHKAIPDTPEGRIYGYLPEVEYMVVSNLVYQIWDFLVSLTIPEHCTPIMMTHHVVAAIVCYTALDGFMLGRYSIFFMGLSEVSSIFLVLLDFTKYFHPMPGSSLEFLVDQVAGPLFVFCFILYRVILWWPTSYSLLKDVRSVVASGRAEQLRPGRTWMLYLILSINFPLGLLQLYWLTTILEEARKVVFGEQIA</sequence>
<evidence type="ECO:0000256" key="6">
    <source>
        <dbReference type="SAM" id="MobiDB-lite"/>
    </source>
</evidence>
<evidence type="ECO:0000256" key="5">
    <source>
        <dbReference type="PROSITE-ProRule" id="PRU00205"/>
    </source>
</evidence>
<feature type="transmembrane region" description="Helical" evidence="7">
    <location>
        <begin position="230"/>
        <end position="251"/>
    </location>
</feature>
<dbReference type="PROSITE" id="PS50922">
    <property type="entry name" value="TLC"/>
    <property type="match status" value="1"/>
</dbReference>
<feature type="transmembrane region" description="Helical" evidence="7">
    <location>
        <begin position="39"/>
        <end position="58"/>
    </location>
</feature>
<dbReference type="GO" id="GO:0016020">
    <property type="term" value="C:membrane"/>
    <property type="evidence" value="ECO:0007669"/>
    <property type="project" value="UniProtKB-SubCell"/>
</dbReference>
<keyword evidence="2 5" id="KW-0812">Transmembrane</keyword>
<accession>A0A8J9S380</accession>
<dbReference type="Proteomes" id="UP000836788">
    <property type="component" value="Chromosome 10"/>
</dbReference>
<dbReference type="Pfam" id="PF03798">
    <property type="entry name" value="TRAM_LAG1_CLN8"/>
    <property type="match status" value="1"/>
</dbReference>
<comment type="subcellular location">
    <subcellularLocation>
        <location evidence="1">Membrane</location>
        <topology evidence="1">Multi-pass membrane protein</topology>
    </subcellularLocation>
</comment>
<reference evidence="9" key="1">
    <citation type="submission" date="2022-02" db="EMBL/GenBank/DDBJ databases">
        <authorList>
            <person name="Giguere J D."/>
        </authorList>
    </citation>
    <scope>NUCLEOTIDE SEQUENCE</scope>
    <source>
        <strain evidence="9">CCAP 1055/1</strain>
    </source>
</reference>
<evidence type="ECO:0000313" key="9">
    <source>
        <dbReference type="EMBL" id="CAG9278397.1"/>
    </source>
</evidence>
<evidence type="ECO:0000256" key="1">
    <source>
        <dbReference type="ARBA" id="ARBA00004141"/>
    </source>
</evidence>
<dbReference type="SMART" id="SM00724">
    <property type="entry name" value="TLC"/>
    <property type="match status" value="1"/>
</dbReference>
<feature type="transmembrane region" description="Helical" evidence="7">
    <location>
        <begin position="272"/>
        <end position="291"/>
    </location>
</feature>
<organism evidence="9">
    <name type="scientific">Phaeodactylum tricornutum</name>
    <name type="common">Diatom</name>
    <dbReference type="NCBI Taxonomy" id="2850"/>
    <lineage>
        <taxon>Eukaryota</taxon>
        <taxon>Sar</taxon>
        <taxon>Stramenopiles</taxon>
        <taxon>Ochrophyta</taxon>
        <taxon>Bacillariophyta</taxon>
        <taxon>Bacillariophyceae</taxon>
        <taxon>Bacillariophycidae</taxon>
        <taxon>Naviculales</taxon>
        <taxon>Phaeodactylaceae</taxon>
        <taxon>Phaeodactylum</taxon>
    </lineage>
</organism>
<evidence type="ECO:0000256" key="2">
    <source>
        <dbReference type="ARBA" id="ARBA00022692"/>
    </source>
</evidence>
<feature type="region of interest" description="Disordered" evidence="6">
    <location>
        <begin position="1"/>
        <end position="22"/>
    </location>
</feature>
<evidence type="ECO:0000256" key="4">
    <source>
        <dbReference type="ARBA" id="ARBA00023136"/>
    </source>
</evidence>
<keyword evidence="3 7" id="KW-1133">Transmembrane helix</keyword>
<dbReference type="EMBL" id="OU594951">
    <property type="protein sequence ID" value="CAG9278397.1"/>
    <property type="molecule type" value="Genomic_DNA"/>
</dbReference>
<gene>
    <name evidence="9" type="ORF">PTTT1_LOCUS6791</name>
</gene>
<feature type="transmembrane region" description="Helical" evidence="7">
    <location>
        <begin position="189"/>
        <end position="210"/>
    </location>
</feature>
<proteinExistence type="predicted"/>
<dbReference type="AlphaFoldDB" id="A0A8J9S380"/>
<name>A0A8J9S380_PHATR</name>